<dbReference type="AlphaFoldDB" id="A0A167ICC9"/>
<dbReference type="Proteomes" id="UP000076738">
    <property type="component" value="Unassembled WGS sequence"/>
</dbReference>
<keyword evidence="2" id="KW-1185">Reference proteome</keyword>
<name>A0A167ICC9_CALVF</name>
<sequence>MRRLSEPASQGLMTRSMKLMRGAHVARPITTCRMFGPRFSLRINDMGSPSYVTSVHFFWDPSTISPATPRIAAPMAGILIAIDENIANSYTWEQIMAWRGLRIAPQITADIASQQVTHVVLAAALFQMPGSLSPRANWRLYFLFHTPDAESAARFLELKPEIINRNGRDSVFFQIDFANPEGATTLETIPFGTLRPNPPEAQFPTVDELVRALISHGLYRWPIWQGDFDGYFPWCFQALRALAISSYLARDVESLAMGKRSSLQPTLARRKV</sequence>
<gene>
    <name evidence="1" type="ORF">CALVIDRAFT_307565</name>
</gene>
<protein>
    <submittedName>
        <fullName evidence="1">Uncharacterized protein</fullName>
    </submittedName>
</protein>
<evidence type="ECO:0000313" key="1">
    <source>
        <dbReference type="EMBL" id="KZO92505.1"/>
    </source>
</evidence>
<organism evidence="1 2">
    <name type="scientific">Calocera viscosa (strain TUFC12733)</name>
    <dbReference type="NCBI Taxonomy" id="1330018"/>
    <lineage>
        <taxon>Eukaryota</taxon>
        <taxon>Fungi</taxon>
        <taxon>Dikarya</taxon>
        <taxon>Basidiomycota</taxon>
        <taxon>Agaricomycotina</taxon>
        <taxon>Dacrymycetes</taxon>
        <taxon>Dacrymycetales</taxon>
        <taxon>Dacrymycetaceae</taxon>
        <taxon>Calocera</taxon>
    </lineage>
</organism>
<proteinExistence type="predicted"/>
<accession>A0A167ICC9</accession>
<dbReference type="EMBL" id="KV417310">
    <property type="protein sequence ID" value="KZO92505.1"/>
    <property type="molecule type" value="Genomic_DNA"/>
</dbReference>
<evidence type="ECO:0000313" key="2">
    <source>
        <dbReference type="Proteomes" id="UP000076738"/>
    </source>
</evidence>
<reference evidence="1 2" key="1">
    <citation type="journal article" date="2016" name="Mol. Biol. Evol.">
        <title>Comparative Genomics of Early-Diverging Mushroom-Forming Fungi Provides Insights into the Origins of Lignocellulose Decay Capabilities.</title>
        <authorList>
            <person name="Nagy L.G."/>
            <person name="Riley R."/>
            <person name="Tritt A."/>
            <person name="Adam C."/>
            <person name="Daum C."/>
            <person name="Floudas D."/>
            <person name="Sun H."/>
            <person name="Yadav J.S."/>
            <person name="Pangilinan J."/>
            <person name="Larsson K.H."/>
            <person name="Matsuura K."/>
            <person name="Barry K."/>
            <person name="Labutti K."/>
            <person name="Kuo R."/>
            <person name="Ohm R.A."/>
            <person name="Bhattacharya S.S."/>
            <person name="Shirouzu T."/>
            <person name="Yoshinaga Y."/>
            <person name="Martin F.M."/>
            <person name="Grigoriev I.V."/>
            <person name="Hibbett D.S."/>
        </authorList>
    </citation>
    <scope>NUCLEOTIDE SEQUENCE [LARGE SCALE GENOMIC DNA]</scope>
    <source>
        <strain evidence="1 2">TUFC12733</strain>
    </source>
</reference>